<feature type="compositionally biased region" description="Basic and acidic residues" evidence="2">
    <location>
        <begin position="28"/>
        <end position="40"/>
    </location>
</feature>
<accession>A0A917S4N4</accession>
<reference evidence="3" key="1">
    <citation type="journal article" date="2014" name="Int. J. Syst. Evol. Microbiol.">
        <title>Complete genome sequence of Corynebacterium casei LMG S-19264T (=DSM 44701T), isolated from a smear-ripened cheese.</title>
        <authorList>
            <consortium name="US DOE Joint Genome Institute (JGI-PGF)"/>
            <person name="Walter F."/>
            <person name="Albersmeier A."/>
            <person name="Kalinowski J."/>
            <person name="Ruckert C."/>
        </authorList>
    </citation>
    <scope>NUCLEOTIDE SEQUENCE</scope>
    <source>
        <strain evidence="3">JCM 15325</strain>
    </source>
</reference>
<dbReference type="GO" id="GO:0030436">
    <property type="term" value="P:asexual sporulation"/>
    <property type="evidence" value="ECO:0007669"/>
    <property type="project" value="InterPro"/>
</dbReference>
<evidence type="ECO:0000256" key="2">
    <source>
        <dbReference type="SAM" id="MobiDB-lite"/>
    </source>
</evidence>
<keyword evidence="4" id="KW-1185">Reference proteome</keyword>
<feature type="region of interest" description="Disordered" evidence="2">
    <location>
        <begin position="23"/>
        <end position="58"/>
    </location>
</feature>
<name>A0A917S4N4_9BACL</name>
<reference evidence="3" key="2">
    <citation type="submission" date="2020-09" db="EMBL/GenBank/DDBJ databases">
        <authorList>
            <person name="Sun Q."/>
            <person name="Ohkuma M."/>
        </authorList>
    </citation>
    <scope>NUCLEOTIDE SEQUENCE</scope>
    <source>
        <strain evidence="3">JCM 15325</strain>
    </source>
</reference>
<keyword evidence="1" id="KW-0749">Sporulation</keyword>
<dbReference type="RefSeq" id="WP_229727582.1">
    <property type="nucleotide sequence ID" value="NZ_BMOK01000009.1"/>
</dbReference>
<dbReference type="Pfam" id="PF08176">
    <property type="entry name" value="SspK"/>
    <property type="match status" value="1"/>
</dbReference>
<evidence type="ECO:0000313" key="3">
    <source>
        <dbReference type="EMBL" id="GGL58168.1"/>
    </source>
</evidence>
<gene>
    <name evidence="3" type="ORF">GCM10007968_22740</name>
</gene>
<protein>
    <recommendedName>
        <fullName evidence="5">Small, acid-soluble spore protein K</fullName>
    </recommendedName>
</protein>
<evidence type="ECO:0000313" key="4">
    <source>
        <dbReference type="Proteomes" id="UP000654670"/>
    </source>
</evidence>
<evidence type="ECO:0008006" key="5">
    <source>
        <dbReference type="Google" id="ProtNLM"/>
    </source>
</evidence>
<dbReference type="AlphaFoldDB" id="A0A917S4N4"/>
<dbReference type="Proteomes" id="UP000654670">
    <property type="component" value="Unassembled WGS sequence"/>
</dbReference>
<dbReference type="InterPro" id="IPR012611">
    <property type="entry name" value="SASP_SspK"/>
</dbReference>
<dbReference type="GO" id="GO:0042601">
    <property type="term" value="C:endospore-forming forespore"/>
    <property type="evidence" value="ECO:0007669"/>
    <property type="project" value="InterPro"/>
</dbReference>
<sequence length="58" mass="6483">MTDRPGTMFSVQNENEMWPAAKGAFASKRADGSIKDRPGERMFSAHSKKQNDQDHTEG</sequence>
<evidence type="ECO:0000256" key="1">
    <source>
        <dbReference type="ARBA" id="ARBA00022969"/>
    </source>
</evidence>
<dbReference type="EMBL" id="BMOK01000009">
    <property type="protein sequence ID" value="GGL58168.1"/>
    <property type="molecule type" value="Genomic_DNA"/>
</dbReference>
<comment type="caution">
    <text evidence="3">The sequence shown here is derived from an EMBL/GenBank/DDBJ whole genome shotgun (WGS) entry which is preliminary data.</text>
</comment>
<dbReference type="GO" id="GO:0030435">
    <property type="term" value="P:sporulation resulting in formation of a cellular spore"/>
    <property type="evidence" value="ECO:0007669"/>
    <property type="project" value="UniProtKB-KW"/>
</dbReference>
<organism evidence="3 4">
    <name type="scientific">Sporolactobacillus putidus</name>
    <dbReference type="NCBI Taxonomy" id="492735"/>
    <lineage>
        <taxon>Bacteria</taxon>
        <taxon>Bacillati</taxon>
        <taxon>Bacillota</taxon>
        <taxon>Bacilli</taxon>
        <taxon>Bacillales</taxon>
        <taxon>Sporolactobacillaceae</taxon>
        <taxon>Sporolactobacillus</taxon>
    </lineage>
</organism>
<feature type="compositionally biased region" description="Basic and acidic residues" evidence="2">
    <location>
        <begin position="49"/>
        <end position="58"/>
    </location>
</feature>
<proteinExistence type="predicted"/>